<keyword evidence="3" id="KW-0805">Transcription regulation</keyword>
<comment type="caution">
    <text evidence="10">The sequence shown here is derived from an EMBL/GenBank/DDBJ whole genome shotgun (WGS) entry which is preliminary data.</text>
</comment>
<evidence type="ECO:0000256" key="3">
    <source>
        <dbReference type="ARBA" id="ARBA00023015"/>
    </source>
</evidence>
<evidence type="ECO:0000256" key="5">
    <source>
        <dbReference type="ARBA" id="ARBA00023242"/>
    </source>
</evidence>
<dbReference type="SUPFAM" id="SSF57667">
    <property type="entry name" value="beta-beta-alpha zinc fingers"/>
    <property type="match status" value="1"/>
</dbReference>
<evidence type="ECO:0000313" key="11">
    <source>
        <dbReference type="Proteomes" id="UP001175261"/>
    </source>
</evidence>
<accession>A0AA39GGM0</accession>
<dbReference type="SMART" id="SM00066">
    <property type="entry name" value="GAL4"/>
    <property type="match status" value="1"/>
</dbReference>
<evidence type="ECO:0000256" key="1">
    <source>
        <dbReference type="ARBA" id="ARBA00022723"/>
    </source>
</evidence>
<dbReference type="InterPro" id="IPR007219">
    <property type="entry name" value="XnlR_reg_dom"/>
</dbReference>
<evidence type="ECO:0000256" key="2">
    <source>
        <dbReference type="ARBA" id="ARBA00022833"/>
    </source>
</evidence>
<dbReference type="GO" id="GO:0003677">
    <property type="term" value="F:DNA binding"/>
    <property type="evidence" value="ECO:0007669"/>
    <property type="project" value="InterPro"/>
</dbReference>
<dbReference type="Pfam" id="PF00096">
    <property type="entry name" value="zf-C2H2"/>
    <property type="match status" value="2"/>
</dbReference>
<gene>
    <name evidence="10" type="ORF">NLU13_6914</name>
</gene>
<keyword evidence="6" id="KW-0863">Zinc-finger</keyword>
<dbReference type="GO" id="GO:0008270">
    <property type="term" value="F:zinc ion binding"/>
    <property type="evidence" value="ECO:0007669"/>
    <property type="project" value="UniProtKB-KW"/>
</dbReference>
<sequence>MEANPPSIDKASTTTEVLPTTGAKDPTANLDACAFQCGICKQQYKRADHLARHVRSHYRHKPHKCPKCDKAFSRTDLLNRHITGHNRDHDTQGNPIRGTQSRVSKACKSCAVNHLRCTESKPCKRCDKKGLECIWDDQASVSGSQQGSPPSPKTLSHTATNERDSDLTTDTSAYSNAPPLLTPQSQNHPDACMNRTPFPAHAQHISTPPIQHARSEYGVNPEAGPHFPIPNGTSTPRFPDWNFLPGCQTPAEHDVDFGAWSIPDFQLDEAELQFLQVYNHAVPFELGGGSQSETSYGIAPKGPDTIPAGTSPEARHLASSGREAFRRRHWRFQPSARDRAGAEEHNLSLSLNLQEQTSAESRVSVHAHVTAARLDATTRDKILTIVVKNCHSENLTRALQCFPSVALLDKLLQYYLTSPLAMADSWIHVPTFDPNTKRPELLLAIAAAGAVLTSDVALTKLGYAMQEVVRPAVGNAWESDNTLTRDLELLQAFLIYLEMGVWSGHSRKIEITESFLQAPLTMLRRSGKFKSTGYSAAWSPLSLLDGDPNLSGPMLEAEWRSWTHDESYKRTAFRLLAHDTNSSMCLVVNPLLSYAEISLPLPCAPTFWSATNCERWKSALLSAQSHIETHGMQPHPETVAQLADEPGLYLNASATVPVPSFDITLANKAFVSYAWGLCWEYTQLANLCRSRATNEASLHARNPGRWSSLILSSRKDELTKLLQQFRIASYSYQNHDIPGASAESALHGPQGTTFLCMRLEHILLHMHAPIEAIQIFAGMEGPEQAAEAHSIVVDWVSSETARSAVWHSGQIVSAAKKVPHASIQGPLAFSLYHASLVLWTYALVWLGDHLSSPHRPSNSASNPVYIDDDGMTMTTQRFLQLGAGRPCFRASLCAPPSLGRTTDTEGQGEDEVFLEEPDKVMRALVDVLYANYRGSRKPNLIERLIQLMEALQRSPRATGDRISEGRMSA</sequence>
<keyword evidence="11" id="KW-1185">Reference proteome</keyword>
<dbReference type="Pfam" id="PF00172">
    <property type="entry name" value="Zn_clus"/>
    <property type="match status" value="1"/>
</dbReference>
<dbReference type="InterPro" id="IPR036236">
    <property type="entry name" value="Znf_C2H2_sf"/>
</dbReference>
<dbReference type="Gene3D" id="3.30.160.60">
    <property type="entry name" value="Classic Zinc Finger"/>
    <property type="match status" value="1"/>
</dbReference>
<feature type="domain" description="C2H2-type" evidence="9">
    <location>
        <begin position="35"/>
        <end position="62"/>
    </location>
</feature>
<name>A0AA39GGM0_SARSR</name>
<dbReference type="SUPFAM" id="SSF57701">
    <property type="entry name" value="Zn2/Cys6 DNA-binding domain"/>
    <property type="match status" value="1"/>
</dbReference>
<evidence type="ECO:0000313" key="10">
    <source>
        <dbReference type="EMBL" id="KAK0385737.1"/>
    </source>
</evidence>
<dbReference type="GO" id="GO:0000981">
    <property type="term" value="F:DNA-binding transcription factor activity, RNA polymerase II-specific"/>
    <property type="evidence" value="ECO:0007669"/>
    <property type="project" value="InterPro"/>
</dbReference>
<evidence type="ECO:0000256" key="4">
    <source>
        <dbReference type="ARBA" id="ARBA00023163"/>
    </source>
</evidence>
<dbReference type="PANTHER" id="PTHR47660:SF2">
    <property type="entry name" value="TRANSCRIPTION FACTOR WITH C2H2 AND ZN(2)-CYS(6) DNA BINDING DOMAIN (EUROFUNG)"/>
    <property type="match status" value="1"/>
</dbReference>
<dbReference type="InterPro" id="IPR013087">
    <property type="entry name" value="Znf_C2H2_type"/>
</dbReference>
<proteinExistence type="predicted"/>
<dbReference type="Proteomes" id="UP001175261">
    <property type="component" value="Unassembled WGS sequence"/>
</dbReference>
<dbReference type="PANTHER" id="PTHR47660">
    <property type="entry name" value="TRANSCRIPTION FACTOR WITH C2H2 AND ZN(2)-CYS(6) DNA BINDING DOMAIN (EUROFUNG)-RELATED-RELATED"/>
    <property type="match status" value="1"/>
</dbReference>
<reference evidence="10" key="1">
    <citation type="submission" date="2022-10" db="EMBL/GenBank/DDBJ databases">
        <title>Determination and structural analysis of whole genome sequence of Sarocladium strictum F4-1.</title>
        <authorList>
            <person name="Hu L."/>
            <person name="Jiang Y."/>
        </authorList>
    </citation>
    <scope>NUCLEOTIDE SEQUENCE</scope>
    <source>
        <strain evidence="10">F4-1</strain>
    </source>
</reference>
<dbReference type="Gene3D" id="4.10.240.10">
    <property type="entry name" value="Zn(2)-C6 fungal-type DNA-binding domain"/>
    <property type="match status" value="1"/>
</dbReference>
<protein>
    <submittedName>
        <fullName evidence="10">Uncharacterized protein</fullName>
    </submittedName>
</protein>
<dbReference type="Pfam" id="PF04082">
    <property type="entry name" value="Fungal_trans"/>
    <property type="match status" value="1"/>
</dbReference>
<feature type="region of interest" description="Disordered" evidence="7">
    <location>
        <begin position="215"/>
        <end position="234"/>
    </location>
</feature>
<dbReference type="InterPro" id="IPR036864">
    <property type="entry name" value="Zn2-C6_fun-type_DNA-bd_sf"/>
</dbReference>
<keyword evidence="1" id="KW-0479">Metal-binding</keyword>
<feature type="region of interest" description="Disordered" evidence="7">
    <location>
        <begin position="140"/>
        <end position="203"/>
    </location>
</feature>
<dbReference type="AlphaFoldDB" id="A0AA39GGM0"/>
<evidence type="ECO:0000259" key="8">
    <source>
        <dbReference type="PROSITE" id="PS50048"/>
    </source>
</evidence>
<evidence type="ECO:0000256" key="7">
    <source>
        <dbReference type="SAM" id="MobiDB-lite"/>
    </source>
</evidence>
<dbReference type="SMART" id="SM00355">
    <property type="entry name" value="ZnF_C2H2"/>
    <property type="match status" value="2"/>
</dbReference>
<dbReference type="PROSITE" id="PS00463">
    <property type="entry name" value="ZN2_CY6_FUNGAL_1"/>
    <property type="match status" value="1"/>
</dbReference>
<evidence type="ECO:0000256" key="6">
    <source>
        <dbReference type="PROSITE-ProRule" id="PRU00042"/>
    </source>
</evidence>
<dbReference type="PROSITE" id="PS00028">
    <property type="entry name" value="ZINC_FINGER_C2H2_1"/>
    <property type="match status" value="2"/>
</dbReference>
<feature type="domain" description="C2H2-type" evidence="9">
    <location>
        <begin position="63"/>
        <end position="90"/>
    </location>
</feature>
<dbReference type="EMBL" id="JAPDFR010000006">
    <property type="protein sequence ID" value="KAK0385737.1"/>
    <property type="molecule type" value="Genomic_DNA"/>
</dbReference>
<feature type="domain" description="Zn(2)-C6 fungal-type" evidence="8">
    <location>
        <begin position="106"/>
        <end position="135"/>
    </location>
</feature>
<organism evidence="10 11">
    <name type="scientific">Sarocladium strictum</name>
    <name type="common">Black bundle disease fungus</name>
    <name type="synonym">Acremonium strictum</name>
    <dbReference type="NCBI Taxonomy" id="5046"/>
    <lineage>
        <taxon>Eukaryota</taxon>
        <taxon>Fungi</taxon>
        <taxon>Dikarya</taxon>
        <taxon>Ascomycota</taxon>
        <taxon>Pezizomycotina</taxon>
        <taxon>Sordariomycetes</taxon>
        <taxon>Hypocreomycetidae</taxon>
        <taxon>Hypocreales</taxon>
        <taxon>Sarocladiaceae</taxon>
        <taxon>Sarocladium</taxon>
    </lineage>
</organism>
<dbReference type="InterPro" id="IPR001138">
    <property type="entry name" value="Zn2Cys6_DnaBD"/>
</dbReference>
<keyword evidence="2" id="KW-0862">Zinc</keyword>
<evidence type="ECO:0000259" key="9">
    <source>
        <dbReference type="PROSITE" id="PS50157"/>
    </source>
</evidence>
<dbReference type="CDD" id="cd00067">
    <property type="entry name" value="GAL4"/>
    <property type="match status" value="1"/>
</dbReference>
<keyword evidence="5" id="KW-0539">Nucleus</keyword>
<keyword evidence="4" id="KW-0804">Transcription</keyword>
<dbReference type="PROSITE" id="PS50157">
    <property type="entry name" value="ZINC_FINGER_C2H2_2"/>
    <property type="match status" value="2"/>
</dbReference>
<feature type="region of interest" description="Disordered" evidence="7">
    <location>
        <begin position="1"/>
        <end position="22"/>
    </location>
</feature>
<dbReference type="GO" id="GO:0006351">
    <property type="term" value="P:DNA-templated transcription"/>
    <property type="evidence" value="ECO:0007669"/>
    <property type="project" value="InterPro"/>
</dbReference>
<dbReference type="PROSITE" id="PS50048">
    <property type="entry name" value="ZN2_CY6_FUNGAL_2"/>
    <property type="match status" value="1"/>
</dbReference>